<organism evidence="2 3">
    <name type="scientific">Aspergillus niger (strain ATCC 1015 / CBS 113.46 / FGSC A1144 / LSHB Ac4 / NCTC 3858a / NRRL 328 / USDA 3528.7)</name>
    <dbReference type="NCBI Taxonomy" id="380704"/>
    <lineage>
        <taxon>Eukaryota</taxon>
        <taxon>Fungi</taxon>
        <taxon>Dikarya</taxon>
        <taxon>Ascomycota</taxon>
        <taxon>Pezizomycotina</taxon>
        <taxon>Eurotiomycetes</taxon>
        <taxon>Eurotiomycetidae</taxon>
        <taxon>Eurotiales</taxon>
        <taxon>Aspergillaceae</taxon>
        <taxon>Aspergillus</taxon>
        <taxon>Aspergillus subgen. Circumdati</taxon>
    </lineage>
</organism>
<dbReference type="Proteomes" id="UP000009038">
    <property type="component" value="Unassembled WGS sequence"/>
</dbReference>
<dbReference type="HOGENOM" id="CLU_1834736_0_0_1"/>
<dbReference type="AlphaFoldDB" id="G3XM69"/>
<feature type="compositionally biased region" description="Polar residues" evidence="1">
    <location>
        <begin position="78"/>
        <end position="90"/>
    </location>
</feature>
<dbReference type="EMBL" id="ACJE01000001">
    <property type="protein sequence ID" value="EHA28182.1"/>
    <property type="molecule type" value="Genomic_DNA"/>
</dbReference>
<feature type="region of interest" description="Disordered" evidence="1">
    <location>
        <begin position="50"/>
        <end position="140"/>
    </location>
</feature>
<sequence length="140" mass="14998">MTEKCQRKRSRVPYLIGSPAAFSANYSSQAQSAVSSASLVGLSSSPNFGYGKTQTSLLPSQPSAPYSPAEQPPLGQWGITTTISKNTAVGTTMVRRKSTIAAPKPGKGTRPNRKRVEISAMQRSQPSEEPYAIIRGKKLN</sequence>
<protein>
    <submittedName>
        <fullName evidence="2">Uncharacterized protein</fullName>
    </submittedName>
</protein>
<feature type="compositionally biased region" description="Polar residues" evidence="1">
    <location>
        <begin position="52"/>
        <end position="64"/>
    </location>
</feature>
<evidence type="ECO:0000313" key="2">
    <source>
        <dbReference type="EMBL" id="EHA28182.1"/>
    </source>
</evidence>
<name>G3XM69_ASPNA</name>
<gene>
    <name evidence="2" type="ORF">ASPNIDRAFT_43507</name>
</gene>
<accession>G3XM69</accession>
<proteinExistence type="predicted"/>
<reference evidence="2 3" key="1">
    <citation type="journal article" date="2011" name="Genome Res.">
        <title>Comparative genomics of citric-acid-producing Aspergillus niger ATCC 1015 versus enzyme-producing CBS 513.88.</title>
        <authorList>
            <person name="Andersen M.R."/>
            <person name="Salazar M.P."/>
            <person name="Schaap P.J."/>
            <person name="van de Vondervoort P.J."/>
            <person name="Culley D."/>
            <person name="Thykaer J."/>
            <person name="Frisvad J.C."/>
            <person name="Nielsen K.F."/>
            <person name="Albang R."/>
            <person name="Albermann K."/>
            <person name="Berka R.M."/>
            <person name="Braus G.H."/>
            <person name="Braus-Stromeyer S.A."/>
            <person name="Corrochano L.M."/>
            <person name="Dai Z."/>
            <person name="van Dijck P.W."/>
            <person name="Hofmann G."/>
            <person name="Lasure L.L."/>
            <person name="Magnuson J.K."/>
            <person name="Menke H."/>
            <person name="Meijer M."/>
            <person name="Meijer S.L."/>
            <person name="Nielsen J.B."/>
            <person name="Nielsen M.L."/>
            <person name="van Ooyen A.J."/>
            <person name="Pel H.J."/>
            <person name="Poulsen L."/>
            <person name="Samson R.A."/>
            <person name="Stam H."/>
            <person name="Tsang A."/>
            <person name="van den Brink J.M."/>
            <person name="Atkins A."/>
            <person name="Aerts A."/>
            <person name="Shapiro H."/>
            <person name="Pangilinan J."/>
            <person name="Salamov A."/>
            <person name="Lou Y."/>
            <person name="Lindquist E."/>
            <person name="Lucas S."/>
            <person name="Grimwood J."/>
            <person name="Grigoriev I.V."/>
            <person name="Kubicek C.P."/>
            <person name="Martinez D."/>
            <person name="van Peij N.N."/>
            <person name="Roubos J.A."/>
            <person name="Nielsen J."/>
            <person name="Baker S.E."/>
        </authorList>
    </citation>
    <scope>NUCLEOTIDE SEQUENCE [LARGE SCALE GENOMIC DNA]</scope>
    <source>
        <strain evidence="3">ATCC 1015 / CBS 113.46 / FGSC A1144 / LSHB Ac4 / NCTC 3858a / NRRL 328 / USDA 3528.7</strain>
    </source>
</reference>
<evidence type="ECO:0000313" key="3">
    <source>
        <dbReference type="Proteomes" id="UP000009038"/>
    </source>
</evidence>
<comment type="caution">
    <text evidence="2">The sequence shown here is derived from an EMBL/GenBank/DDBJ whole genome shotgun (WGS) entry which is preliminary data.</text>
</comment>
<evidence type="ECO:0000256" key="1">
    <source>
        <dbReference type="SAM" id="MobiDB-lite"/>
    </source>
</evidence>
<dbReference type="VEuPathDB" id="FungiDB:ASPNIDRAFT2_43507"/>